<feature type="region of interest" description="Disordered" evidence="3">
    <location>
        <begin position="379"/>
        <end position="399"/>
    </location>
</feature>
<dbReference type="EC" id="2.7.7.7" evidence="2"/>
<dbReference type="InterPro" id="IPR017961">
    <property type="entry name" value="DNA_pol_Y-fam_little_finger"/>
</dbReference>
<evidence type="ECO:0000256" key="3">
    <source>
        <dbReference type="SAM" id="MobiDB-lite"/>
    </source>
</evidence>
<dbReference type="Gene3D" id="3.30.1490.100">
    <property type="entry name" value="DNA polymerase, Y-family, little finger domain"/>
    <property type="match status" value="1"/>
</dbReference>
<dbReference type="SUPFAM" id="SSF56672">
    <property type="entry name" value="DNA/RNA polymerases"/>
    <property type="match status" value="1"/>
</dbReference>
<dbReference type="Gene3D" id="3.40.1170.60">
    <property type="match status" value="1"/>
</dbReference>
<keyword evidence="2 5" id="KW-0548">Nucleotidyltransferase</keyword>
<dbReference type="PROSITE" id="PS50173">
    <property type="entry name" value="UMUC"/>
    <property type="match status" value="1"/>
</dbReference>
<dbReference type="Pfam" id="PF00817">
    <property type="entry name" value="IMS"/>
    <property type="match status" value="1"/>
</dbReference>
<dbReference type="GO" id="GO:0003684">
    <property type="term" value="F:damaged DNA binding"/>
    <property type="evidence" value="ECO:0007669"/>
    <property type="project" value="InterPro"/>
</dbReference>
<dbReference type="GO" id="GO:0006281">
    <property type="term" value="P:DNA repair"/>
    <property type="evidence" value="ECO:0007669"/>
    <property type="project" value="UniProtKB-UniRule"/>
</dbReference>
<feature type="active site" evidence="2">
    <location>
        <position position="141"/>
    </location>
</feature>
<comment type="similarity">
    <text evidence="1 2">Belongs to the DNA polymerase type-Y family.</text>
</comment>
<dbReference type="KEGG" id="nmo:Nmlp_2504"/>
<dbReference type="AlphaFoldDB" id="M1XR85"/>
<dbReference type="InterPro" id="IPR043128">
    <property type="entry name" value="Rev_trsase/Diguanyl_cyclase"/>
</dbReference>
<protein>
    <recommendedName>
        <fullName evidence="2">DNA polymerase IV</fullName>
        <shortName evidence="2">Pol IV</shortName>
        <ecNumber evidence="2">2.7.7.7</ecNumber>
    </recommendedName>
</protein>
<keyword evidence="2" id="KW-0235">DNA replication</keyword>
<feature type="site" description="Substrate discrimination" evidence="2">
    <location>
        <position position="30"/>
    </location>
</feature>
<feature type="binding site" evidence="2">
    <location>
        <position position="140"/>
    </location>
    <ligand>
        <name>Mg(2+)</name>
        <dbReference type="ChEBI" id="CHEBI:18420"/>
    </ligand>
</feature>
<keyword evidence="2" id="KW-0238">DNA-binding</keyword>
<keyword evidence="6" id="KW-1185">Reference proteome</keyword>
<dbReference type="eggNOG" id="arCOG04582">
    <property type="taxonomic scope" value="Archaea"/>
</dbReference>
<dbReference type="Proteomes" id="UP000011867">
    <property type="component" value="Chromosome"/>
</dbReference>
<dbReference type="PANTHER" id="PTHR11076">
    <property type="entry name" value="DNA REPAIR POLYMERASE UMUC / TRANSFERASE FAMILY MEMBER"/>
    <property type="match status" value="1"/>
</dbReference>
<dbReference type="InterPro" id="IPR036775">
    <property type="entry name" value="DNA_pol_Y-fam_lit_finger_sf"/>
</dbReference>
<comment type="catalytic activity">
    <reaction evidence="2">
        <text>DNA(n) + a 2'-deoxyribonucleoside 5'-triphosphate = DNA(n+1) + diphosphate</text>
        <dbReference type="Rhea" id="RHEA:22508"/>
        <dbReference type="Rhea" id="RHEA-COMP:17339"/>
        <dbReference type="Rhea" id="RHEA-COMP:17340"/>
        <dbReference type="ChEBI" id="CHEBI:33019"/>
        <dbReference type="ChEBI" id="CHEBI:61560"/>
        <dbReference type="ChEBI" id="CHEBI:173112"/>
        <dbReference type="EC" id="2.7.7.7"/>
    </reaction>
</comment>
<feature type="region of interest" description="Disordered" evidence="3">
    <location>
        <begin position="254"/>
        <end position="294"/>
    </location>
</feature>
<keyword evidence="2" id="KW-0460">Magnesium</keyword>
<dbReference type="Gene3D" id="1.10.150.20">
    <property type="entry name" value="5' to 3' exonuclease, C-terminal subdomain"/>
    <property type="match status" value="1"/>
</dbReference>
<dbReference type="Gene3D" id="3.30.70.270">
    <property type="match status" value="1"/>
</dbReference>
<feature type="domain" description="UmuC" evidence="4">
    <location>
        <begin position="21"/>
        <end position="221"/>
    </location>
</feature>
<feature type="binding site" evidence="2">
    <location>
        <position position="25"/>
    </location>
    <ligand>
        <name>Mg(2+)</name>
        <dbReference type="ChEBI" id="CHEBI:18420"/>
    </ligand>
</feature>
<dbReference type="GeneID" id="14651322"/>
<dbReference type="NCBIfam" id="NF002677">
    <property type="entry name" value="PRK02406.1"/>
    <property type="match status" value="1"/>
</dbReference>
<dbReference type="RefSeq" id="WP_015409463.1">
    <property type="nucleotide sequence ID" value="NC_020388.1"/>
</dbReference>
<evidence type="ECO:0000256" key="1">
    <source>
        <dbReference type="ARBA" id="ARBA00010945"/>
    </source>
</evidence>
<dbReference type="PANTHER" id="PTHR11076:SF33">
    <property type="entry name" value="DNA POLYMERASE KAPPA"/>
    <property type="match status" value="1"/>
</dbReference>
<proteinExistence type="inferred from homology"/>
<comment type="function">
    <text evidence="2">Poorly processive, error-prone DNA polymerase involved in untargeted mutagenesis. Copies undamaged DNA at stalled replication forks, which arise in vivo from mismatched or misaligned primer ends. These misaligned primers can be extended by PolIV. Exhibits no 3'-5' exonuclease (proofreading) activity. May be involved in translesional synthesis.</text>
</comment>
<dbReference type="InterPro" id="IPR050116">
    <property type="entry name" value="DNA_polymerase-Y"/>
</dbReference>
<organism evidence="5 6">
    <name type="scientific">Natronomonas moolapensis (strain DSM 18674 / CECT 7526 / JCM 14361 / 8.8.11)</name>
    <dbReference type="NCBI Taxonomy" id="268739"/>
    <lineage>
        <taxon>Archaea</taxon>
        <taxon>Methanobacteriati</taxon>
        <taxon>Methanobacteriota</taxon>
        <taxon>Stenosarchaea group</taxon>
        <taxon>Halobacteria</taxon>
        <taxon>Halobacteriales</taxon>
        <taxon>Natronomonadaceae</taxon>
        <taxon>Natronomonas</taxon>
    </lineage>
</organism>
<keyword evidence="2" id="KW-0963">Cytoplasm</keyword>
<dbReference type="GO" id="GO:0042276">
    <property type="term" value="P:error-prone translesion synthesis"/>
    <property type="evidence" value="ECO:0007669"/>
    <property type="project" value="TreeGrafter"/>
</dbReference>
<comment type="subcellular location">
    <subcellularLocation>
        <location evidence="2">Cytoplasm</location>
    </subcellularLocation>
</comment>
<comment type="cofactor">
    <cofactor evidence="2">
        <name>Mg(2+)</name>
        <dbReference type="ChEBI" id="CHEBI:18420"/>
    </cofactor>
    <text evidence="2">Binds 2 magnesium ions per subunit.</text>
</comment>
<dbReference type="GO" id="GO:0003887">
    <property type="term" value="F:DNA-directed DNA polymerase activity"/>
    <property type="evidence" value="ECO:0007669"/>
    <property type="project" value="UniProtKB-UniRule"/>
</dbReference>
<dbReference type="GO" id="GO:0005737">
    <property type="term" value="C:cytoplasm"/>
    <property type="evidence" value="ECO:0007669"/>
    <property type="project" value="UniProtKB-SubCell"/>
</dbReference>
<dbReference type="STRING" id="268739.Nmlp_2504"/>
<name>M1XR85_NATM8</name>
<dbReference type="SUPFAM" id="SSF100879">
    <property type="entry name" value="Lesion bypass DNA polymerase (Y-family), little finger domain"/>
    <property type="match status" value="1"/>
</dbReference>
<dbReference type="OrthoDB" id="372207at2157"/>
<dbReference type="CDD" id="cd03586">
    <property type="entry name" value="PolY_Pol_IV_kappa"/>
    <property type="match status" value="1"/>
</dbReference>
<keyword evidence="2" id="KW-0227">DNA damage</keyword>
<dbReference type="InterPro" id="IPR043502">
    <property type="entry name" value="DNA/RNA_pol_sf"/>
</dbReference>
<accession>M1XR85</accession>
<feature type="compositionally biased region" description="Basic and acidic residues" evidence="3">
    <location>
        <begin position="263"/>
        <end position="284"/>
    </location>
</feature>
<sequence length="421" mass="45007">MPEGAATVTDFAPTETDPPIILHVDCDCFYAACERLRRPHLANEPVVIGMGYDQADPHGAVATASYEAREYGIESAMPISDALERLPRRVDADAGDPAAPDPADAGYYLPVEMDHYQAVGGDVHALLEQYADPLEPVSIDEAYLDVTDATTWADVDAFAQTLKAEIKTTVGIPVSIGVAPTKSAAKVASDHDKPDGLVAVRPGDVQEFFAPLDIESVHGIGPVTAGKLRERGIDTAGELATADPETLVTAVGSKGRAIQQRARGHDPRPVTPPDDPKSISKETSLDPEGVTDSTVKTEVVRELAEQVTARASNNNALYQTVGIKVVQPPFDVNTRERSFSGPVQDAALAKTVALDLLGEFETVPVRKLGVRVSNLSVSEREQAPLTEWEPTDTATSSTVLSENIRQRLAEQGDPQATLDEF</sequence>
<evidence type="ECO:0000256" key="2">
    <source>
        <dbReference type="HAMAP-Rule" id="MF_01113"/>
    </source>
</evidence>
<dbReference type="Pfam" id="PF11798">
    <property type="entry name" value="IMS_HHH"/>
    <property type="match status" value="1"/>
</dbReference>
<comment type="subunit">
    <text evidence="2">Monomer.</text>
</comment>
<evidence type="ECO:0000313" key="6">
    <source>
        <dbReference type="Proteomes" id="UP000011867"/>
    </source>
</evidence>
<dbReference type="HAMAP" id="MF_01113">
    <property type="entry name" value="DNApol_IV"/>
    <property type="match status" value="1"/>
</dbReference>
<keyword evidence="2 5" id="KW-0239">DNA-directed DNA polymerase</keyword>
<evidence type="ECO:0000259" key="4">
    <source>
        <dbReference type="PROSITE" id="PS50173"/>
    </source>
</evidence>
<keyword evidence="2" id="KW-0479">Metal-binding</keyword>
<reference evidence="5 6" key="1">
    <citation type="journal article" date="2013" name="Genome Announc.">
        <title>Genome of the haloarchaeon Natronomonas moolapensis, a neutrophilic member of a previously haloalkaliphilic genus.</title>
        <authorList>
            <person name="Dyall-Smith M.L."/>
            <person name="Pfeiffer F."/>
            <person name="Oberwinkler T."/>
            <person name="Klee K."/>
            <person name="Rampp M."/>
            <person name="Palm P."/>
            <person name="Gross K."/>
            <person name="Schuster S.C."/>
            <person name="Oesterhelt D."/>
        </authorList>
    </citation>
    <scope>NUCLEOTIDE SEQUENCE [LARGE SCALE GENOMIC DNA]</scope>
    <source>
        <strain evidence="6">DSM 18674 / JCM 14361 / 8.8.11</strain>
    </source>
</reference>
<dbReference type="HOGENOM" id="CLU_012348_1_2_2"/>
<keyword evidence="2" id="KW-0234">DNA repair</keyword>
<dbReference type="InterPro" id="IPR022880">
    <property type="entry name" value="DNApol_IV"/>
</dbReference>
<dbReference type="GO" id="GO:0006261">
    <property type="term" value="P:DNA-templated DNA replication"/>
    <property type="evidence" value="ECO:0007669"/>
    <property type="project" value="UniProtKB-UniRule"/>
</dbReference>
<dbReference type="EMBL" id="HF582854">
    <property type="protein sequence ID" value="CCQ36669.1"/>
    <property type="molecule type" value="Genomic_DNA"/>
</dbReference>
<keyword evidence="2 5" id="KW-0808">Transferase</keyword>
<evidence type="ECO:0000313" key="5">
    <source>
        <dbReference type="EMBL" id="CCQ36669.1"/>
    </source>
</evidence>
<keyword evidence="2" id="KW-0515">Mutator protein</keyword>
<dbReference type="Pfam" id="PF11799">
    <property type="entry name" value="IMS_C"/>
    <property type="match status" value="1"/>
</dbReference>
<dbReference type="InterPro" id="IPR001126">
    <property type="entry name" value="UmuC"/>
</dbReference>
<gene>
    <name evidence="5" type="primary">polY2</name>
    <name evidence="2" type="synonym">dbh</name>
    <name evidence="5" type="ordered locus">Nmlp_2504</name>
</gene>
<dbReference type="InterPro" id="IPR024728">
    <property type="entry name" value="PolY_HhH_motif"/>
</dbReference>
<dbReference type="GO" id="GO:0000287">
    <property type="term" value="F:magnesium ion binding"/>
    <property type="evidence" value="ECO:0007669"/>
    <property type="project" value="UniProtKB-UniRule"/>
</dbReference>